<reference evidence="4 5" key="1">
    <citation type="submission" date="2020-04" db="EMBL/GenBank/DDBJ databases">
        <title>Description of novel Gluconacetobacter.</title>
        <authorList>
            <person name="Sombolestani A."/>
        </authorList>
    </citation>
    <scope>NUCLEOTIDE SEQUENCE [LARGE SCALE GENOMIC DNA]</scope>
    <source>
        <strain evidence="4 5">LMG 27724</strain>
    </source>
</reference>
<evidence type="ECO:0000256" key="1">
    <source>
        <dbReference type="ARBA" id="ARBA00001933"/>
    </source>
</evidence>
<comment type="cofactor">
    <cofactor evidence="1">
        <name>pyridoxal 5'-phosphate</name>
        <dbReference type="ChEBI" id="CHEBI:597326"/>
    </cofactor>
</comment>
<comment type="caution">
    <text evidence="4">The sequence shown here is derived from an EMBL/GenBank/DDBJ whole genome shotgun (WGS) entry which is preliminary data.</text>
</comment>
<evidence type="ECO:0000256" key="2">
    <source>
        <dbReference type="ARBA" id="ARBA00022898"/>
    </source>
</evidence>
<sequence>MLTKTCLNPIARPAPTADSFAFPAGPDAAVQVLRTIADWPHYARTPLLALPGLARSLECGAIHYKQEAPRFGLGSFKALGGAYAVQRVLAAIVAQRTGQVPDSQDLFSGRHADIAGSVTVCCATDGNHGRSVAWGAAQFGCQCVIYIHQAVSQARADAIAALGATVRRLPGNYDDAVRFAQQDAAIHGWHVVSDTSYPGYAEIPGWIMQGYSVIAEEIRAQLGDVRPTHVFLQAGVGGFAAAIMSSMAQAYAEAPPRFIVVEPDHAACLLASAQAGSRVTVGGELDTIMAGLACGEPSEIAWPAIHALADAYLAIDDESVRETMRLLAAGVDGDAPVVAGESGAAGLAGLREVMGRPEIADTLGLDATSIVVAIGTEGATDAALYHAIVGRTPEEVAADAR</sequence>
<organism evidence="4 5">
    <name type="scientific">Gluconacetobacter asukensis</name>
    <dbReference type="NCBI Taxonomy" id="1017181"/>
    <lineage>
        <taxon>Bacteria</taxon>
        <taxon>Pseudomonadati</taxon>
        <taxon>Pseudomonadota</taxon>
        <taxon>Alphaproteobacteria</taxon>
        <taxon>Acetobacterales</taxon>
        <taxon>Acetobacteraceae</taxon>
        <taxon>Gluconacetobacter</taxon>
    </lineage>
</organism>
<dbReference type="RefSeq" id="WP_182978962.1">
    <property type="nucleotide sequence ID" value="NZ_BAABGB010000058.1"/>
</dbReference>
<dbReference type="NCBIfam" id="TIGR01747">
    <property type="entry name" value="diampropi_NH3ly"/>
    <property type="match status" value="1"/>
</dbReference>
<dbReference type="AlphaFoldDB" id="A0A7W4J0H6"/>
<proteinExistence type="predicted"/>
<dbReference type="EC" id="4.3.1.15" evidence="4"/>
<dbReference type="Gene3D" id="3.40.50.1100">
    <property type="match status" value="3"/>
</dbReference>
<dbReference type="GO" id="GO:0030170">
    <property type="term" value="F:pyridoxal phosphate binding"/>
    <property type="evidence" value="ECO:0007669"/>
    <property type="project" value="InterPro"/>
</dbReference>
<keyword evidence="5" id="KW-1185">Reference proteome</keyword>
<dbReference type="Pfam" id="PF00291">
    <property type="entry name" value="PALP"/>
    <property type="match status" value="1"/>
</dbReference>
<dbReference type="GO" id="GO:0008838">
    <property type="term" value="F:diaminopropionate ammonia-lyase activity"/>
    <property type="evidence" value="ECO:0007669"/>
    <property type="project" value="UniProtKB-EC"/>
</dbReference>
<dbReference type="Proteomes" id="UP000577891">
    <property type="component" value="Unassembled WGS sequence"/>
</dbReference>
<gene>
    <name evidence="4" type="ORF">HLH35_09805</name>
</gene>
<keyword evidence="4" id="KW-0456">Lyase</keyword>
<dbReference type="SUPFAM" id="SSF53686">
    <property type="entry name" value="Tryptophan synthase beta subunit-like PLP-dependent enzymes"/>
    <property type="match status" value="1"/>
</dbReference>
<evidence type="ECO:0000313" key="4">
    <source>
        <dbReference type="EMBL" id="MBB2172405.1"/>
    </source>
</evidence>
<accession>A0A7W4J0H6</accession>
<dbReference type="EMBL" id="JABEQE010000007">
    <property type="protein sequence ID" value="MBB2172405.1"/>
    <property type="molecule type" value="Genomic_DNA"/>
</dbReference>
<feature type="domain" description="Tryptophan synthase beta chain-like PALP" evidence="3">
    <location>
        <begin position="40"/>
        <end position="352"/>
    </location>
</feature>
<dbReference type="NCBIfam" id="NF006058">
    <property type="entry name" value="PRK08206.1"/>
    <property type="match status" value="1"/>
</dbReference>
<name>A0A7W4J0H6_9PROT</name>
<evidence type="ECO:0000259" key="3">
    <source>
        <dbReference type="Pfam" id="PF00291"/>
    </source>
</evidence>
<dbReference type="InterPro" id="IPR036052">
    <property type="entry name" value="TrpB-like_PALP_sf"/>
</dbReference>
<protein>
    <submittedName>
        <fullName evidence="4">Diaminopropionate ammonia-lyase</fullName>
        <ecNumber evidence="4">4.3.1.15</ecNumber>
    </submittedName>
</protein>
<evidence type="ECO:0000313" key="5">
    <source>
        <dbReference type="Proteomes" id="UP000577891"/>
    </source>
</evidence>
<dbReference type="PANTHER" id="PTHR42937:SF1">
    <property type="entry name" value="DIAMINOPROPIONATE AMMONIA-LYASE"/>
    <property type="match status" value="1"/>
</dbReference>
<dbReference type="InterPro" id="IPR001926">
    <property type="entry name" value="TrpB-like_PALP"/>
</dbReference>
<keyword evidence="2" id="KW-0663">Pyridoxal phosphate</keyword>
<dbReference type="InterPro" id="IPR010081">
    <property type="entry name" value="DiNH2opropionate_NH3_lyase"/>
</dbReference>
<dbReference type="PANTHER" id="PTHR42937">
    <property type="match status" value="1"/>
</dbReference>